<dbReference type="AlphaFoldDB" id="C5KCU9"/>
<dbReference type="Proteomes" id="UP000007800">
    <property type="component" value="Unassembled WGS sequence"/>
</dbReference>
<evidence type="ECO:0000256" key="2">
    <source>
        <dbReference type="SAM" id="MobiDB-lite"/>
    </source>
</evidence>
<feature type="region of interest" description="Disordered" evidence="2">
    <location>
        <begin position="328"/>
        <end position="356"/>
    </location>
</feature>
<evidence type="ECO:0000313" key="3">
    <source>
        <dbReference type="EMBL" id="EER17698.1"/>
    </source>
</evidence>
<feature type="coiled-coil region" evidence="1">
    <location>
        <begin position="126"/>
        <end position="202"/>
    </location>
</feature>
<gene>
    <name evidence="3" type="ORF">Pmar_PMAR023619</name>
</gene>
<reference evidence="3 4" key="1">
    <citation type="submission" date="2008-07" db="EMBL/GenBank/DDBJ databases">
        <authorList>
            <person name="El-Sayed N."/>
            <person name="Caler E."/>
            <person name="Inman J."/>
            <person name="Amedeo P."/>
            <person name="Hass B."/>
            <person name="Wortman J."/>
        </authorList>
    </citation>
    <scope>NUCLEOTIDE SEQUENCE [LARGE SCALE GENOMIC DNA]</scope>
    <source>
        <strain evidence="4">ATCC 50983 / TXsc</strain>
    </source>
</reference>
<sequence>MPRCRSAGYDPPLVINSNVTSALLRVLDNDDVTEDVTDVPSLSWRRPMALHLLDRLERDEKDFAEVEALKSSSPATARPKVRQHITRSILTALDDLEEDLSRECRERGQVLRKVIELLHHGVDAQLSMLEGEKQELQGEVRGLVKEVTSLGAKADLARAAAVRAKIIEAGLRSRLAESRDEIDRLYAENDVLKADVRSARARTESAGAGPLESSGRAWFSALGELLEGSAAEPGVLGSLTSGLPAELAEAVRLLAAHSSMVHGELTLSRVAVRDIMALPQLSDEEVQASSFLSSCDGEVQTIVGAVMEVAVGTESPYPQVDSAIQVGYSTDESESEASSPTPSEFDSEGDDEAVEEGDLEAAELLSSDFAKLIDPSLSGLEMSKGASKKAGVWSHTDLHSTIDRLYDALPGRFKATGERLKSVALSIMASLRQQHGIPSVVMKRAWQLLRSLIYWKSPPGHGSCITCSTFVKVLLGKVTFSDFRIMLYFRRLMRRRSKLKHDLRSFGVRRPESAVAMSLTHELFSDGMVVDDIVTAITAGQAGPRA</sequence>
<name>C5KCU9_PERM5</name>
<dbReference type="InParanoid" id="C5KCU9"/>
<keyword evidence="4" id="KW-1185">Reference proteome</keyword>
<keyword evidence="1" id="KW-0175">Coiled coil</keyword>
<feature type="compositionally biased region" description="Acidic residues" evidence="2">
    <location>
        <begin position="345"/>
        <end position="356"/>
    </location>
</feature>
<dbReference type="RefSeq" id="XP_002785902.1">
    <property type="nucleotide sequence ID" value="XM_002785856.1"/>
</dbReference>
<protein>
    <submittedName>
        <fullName evidence="3">Uncharacterized protein</fullName>
    </submittedName>
</protein>
<evidence type="ECO:0000313" key="4">
    <source>
        <dbReference type="Proteomes" id="UP000007800"/>
    </source>
</evidence>
<dbReference type="EMBL" id="GG671995">
    <property type="protein sequence ID" value="EER17698.1"/>
    <property type="molecule type" value="Genomic_DNA"/>
</dbReference>
<organism evidence="4">
    <name type="scientific">Perkinsus marinus (strain ATCC 50983 / TXsc)</name>
    <dbReference type="NCBI Taxonomy" id="423536"/>
    <lineage>
        <taxon>Eukaryota</taxon>
        <taxon>Sar</taxon>
        <taxon>Alveolata</taxon>
        <taxon>Perkinsozoa</taxon>
        <taxon>Perkinsea</taxon>
        <taxon>Perkinsida</taxon>
        <taxon>Perkinsidae</taxon>
        <taxon>Perkinsus</taxon>
    </lineage>
</organism>
<evidence type="ECO:0000256" key="1">
    <source>
        <dbReference type="SAM" id="Coils"/>
    </source>
</evidence>
<accession>C5KCU9</accession>
<proteinExistence type="predicted"/>
<dbReference type="GeneID" id="9087308"/>